<evidence type="ECO:0000313" key="1">
    <source>
        <dbReference type="EMBL" id="SDO93620.1"/>
    </source>
</evidence>
<accession>A0A1H0NMP4</accession>
<reference evidence="2" key="1">
    <citation type="submission" date="2016-10" db="EMBL/GenBank/DDBJ databases">
        <authorList>
            <person name="Varghese N."/>
            <person name="Submissions S."/>
        </authorList>
    </citation>
    <scope>NUCLEOTIDE SEQUENCE [LARGE SCALE GENOMIC DNA]</scope>
    <source>
        <strain evidence="2">JCM 21621</strain>
    </source>
</reference>
<protein>
    <submittedName>
        <fullName evidence="1">Uncharacterized protein</fullName>
    </submittedName>
</protein>
<proteinExistence type="predicted"/>
<dbReference type="Proteomes" id="UP000242957">
    <property type="component" value="Unassembled WGS sequence"/>
</dbReference>
<evidence type="ECO:0000313" key="2">
    <source>
        <dbReference type="Proteomes" id="UP000242957"/>
    </source>
</evidence>
<keyword evidence="2" id="KW-1185">Reference proteome</keyword>
<organism evidence="1 2">
    <name type="scientific">Pseudomonas jinjuensis</name>
    <dbReference type="NCBI Taxonomy" id="198616"/>
    <lineage>
        <taxon>Bacteria</taxon>
        <taxon>Pseudomonadati</taxon>
        <taxon>Pseudomonadota</taxon>
        <taxon>Gammaproteobacteria</taxon>
        <taxon>Pseudomonadales</taxon>
        <taxon>Pseudomonadaceae</taxon>
        <taxon>Pseudomonas</taxon>
    </lineage>
</organism>
<name>A0A1H0NMP4_9PSED</name>
<dbReference type="RefSeq" id="WP_169720274.1">
    <property type="nucleotide sequence ID" value="NZ_FNIJ01000018.1"/>
</dbReference>
<dbReference type="EMBL" id="FNIJ01000018">
    <property type="protein sequence ID" value="SDO93620.1"/>
    <property type="molecule type" value="Genomic_DNA"/>
</dbReference>
<dbReference type="AlphaFoldDB" id="A0A1H0NMP4"/>
<gene>
    <name evidence="1" type="ORF">SAMN05216193_11885</name>
</gene>
<sequence length="48" mass="5053">MQKIAPLLILVVLLAAILGGHFALEAHEKARLDAQRPSPAAVSGLRVP</sequence>